<evidence type="ECO:0000313" key="2">
    <source>
        <dbReference type="Proteomes" id="UP000236291"/>
    </source>
</evidence>
<dbReference type="EMBL" id="ASHM01119961">
    <property type="protein sequence ID" value="PNX56534.1"/>
    <property type="molecule type" value="Genomic_DNA"/>
</dbReference>
<comment type="caution">
    <text evidence="1">The sequence shown here is derived from an EMBL/GenBank/DDBJ whole genome shotgun (WGS) entry which is preliminary data.</text>
</comment>
<evidence type="ECO:0000313" key="1">
    <source>
        <dbReference type="EMBL" id="PNX56534.1"/>
    </source>
</evidence>
<reference evidence="1 2" key="2">
    <citation type="journal article" date="2017" name="Front. Plant Sci.">
        <title>Gene Classification and Mining of Molecular Markers Useful in Red Clover (Trifolium pratense) Breeding.</title>
        <authorList>
            <person name="Istvanek J."/>
            <person name="Dluhosova J."/>
            <person name="Dluhos P."/>
            <person name="Patkova L."/>
            <person name="Nedelnik J."/>
            <person name="Repkova J."/>
        </authorList>
    </citation>
    <scope>NUCLEOTIDE SEQUENCE [LARGE SCALE GENOMIC DNA]</scope>
    <source>
        <strain evidence="2">cv. Tatra</strain>
        <tissue evidence="1">Young leaves</tissue>
    </source>
</reference>
<dbReference type="AlphaFoldDB" id="A0A2K3JR65"/>
<organism evidence="1 2">
    <name type="scientific">Trifolium pratense</name>
    <name type="common">Red clover</name>
    <dbReference type="NCBI Taxonomy" id="57577"/>
    <lineage>
        <taxon>Eukaryota</taxon>
        <taxon>Viridiplantae</taxon>
        <taxon>Streptophyta</taxon>
        <taxon>Embryophyta</taxon>
        <taxon>Tracheophyta</taxon>
        <taxon>Spermatophyta</taxon>
        <taxon>Magnoliopsida</taxon>
        <taxon>eudicotyledons</taxon>
        <taxon>Gunneridae</taxon>
        <taxon>Pentapetalae</taxon>
        <taxon>rosids</taxon>
        <taxon>fabids</taxon>
        <taxon>Fabales</taxon>
        <taxon>Fabaceae</taxon>
        <taxon>Papilionoideae</taxon>
        <taxon>50 kb inversion clade</taxon>
        <taxon>NPAAA clade</taxon>
        <taxon>Hologalegina</taxon>
        <taxon>IRL clade</taxon>
        <taxon>Trifolieae</taxon>
        <taxon>Trifolium</taxon>
    </lineage>
</organism>
<name>A0A2K3JR65_TRIPR</name>
<protein>
    <submittedName>
        <fullName evidence="1">Uncharacterized protein</fullName>
    </submittedName>
</protein>
<feature type="non-terminal residue" evidence="1">
    <location>
        <position position="1"/>
    </location>
</feature>
<sequence>ARLNLARGKYLNVLLEVCFEDIQYPARGYGEVMLLVVMTKR</sequence>
<proteinExistence type="predicted"/>
<dbReference type="Proteomes" id="UP000236291">
    <property type="component" value="Unassembled WGS sequence"/>
</dbReference>
<reference evidence="1 2" key="1">
    <citation type="journal article" date="2014" name="Am. J. Bot.">
        <title>Genome assembly and annotation for red clover (Trifolium pratense; Fabaceae).</title>
        <authorList>
            <person name="Istvanek J."/>
            <person name="Jaros M."/>
            <person name="Krenek A."/>
            <person name="Repkova J."/>
        </authorList>
    </citation>
    <scope>NUCLEOTIDE SEQUENCE [LARGE SCALE GENOMIC DNA]</scope>
    <source>
        <strain evidence="2">cv. Tatra</strain>
        <tissue evidence="1">Young leaves</tissue>
    </source>
</reference>
<accession>A0A2K3JR65</accession>
<gene>
    <name evidence="1" type="ORF">L195_g058254</name>
</gene>